<dbReference type="eggNOG" id="COG0782">
    <property type="taxonomic scope" value="Bacteria"/>
</dbReference>
<dbReference type="GO" id="GO:0003677">
    <property type="term" value="F:DNA binding"/>
    <property type="evidence" value="ECO:0007669"/>
    <property type="project" value="InterPro"/>
</dbReference>
<name>G8RHP7_MYCRN</name>
<dbReference type="Proteomes" id="UP000005442">
    <property type="component" value="Chromosome"/>
</dbReference>
<evidence type="ECO:0000313" key="3">
    <source>
        <dbReference type="Proteomes" id="UP000005442"/>
    </source>
</evidence>
<keyword evidence="2" id="KW-0648">Protein biosynthesis</keyword>
<dbReference type="AlphaFoldDB" id="G8RHP7"/>
<dbReference type="STRING" id="710685.MycrhN_0205"/>
<dbReference type="OrthoDB" id="5118809at2"/>
<protein>
    <submittedName>
        <fullName evidence="2">Transcription elongation factor</fullName>
    </submittedName>
</protein>
<reference evidence="2 3" key="1">
    <citation type="submission" date="2011-12" db="EMBL/GenBank/DDBJ databases">
        <title>Complete sequence of Mycobacterium rhodesiae NBB3.</title>
        <authorList>
            <consortium name="US DOE Joint Genome Institute"/>
            <person name="Lucas S."/>
            <person name="Han J."/>
            <person name="Lapidus A."/>
            <person name="Cheng J.-F."/>
            <person name="Goodwin L."/>
            <person name="Pitluck S."/>
            <person name="Peters L."/>
            <person name="Mikhailova N."/>
            <person name="Gu W."/>
            <person name="Detter J.C."/>
            <person name="Han C."/>
            <person name="Tapia R."/>
            <person name="Land M."/>
            <person name="Hauser L."/>
            <person name="Kyrpides N."/>
            <person name="Ivanova N."/>
            <person name="Pagani I."/>
            <person name="Mattes T."/>
            <person name="Holmes A."/>
            <person name="Rutledge P."/>
            <person name="Paulsen I."/>
            <person name="Coleman N."/>
            <person name="Woyke T."/>
        </authorList>
    </citation>
    <scope>NUCLEOTIDE SEQUENCE [LARGE SCALE GENOMIC DNA]</scope>
    <source>
        <strain evidence="2 3">NBB3</strain>
    </source>
</reference>
<dbReference type="GO" id="GO:0003746">
    <property type="term" value="F:translation elongation factor activity"/>
    <property type="evidence" value="ECO:0007669"/>
    <property type="project" value="UniProtKB-KW"/>
</dbReference>
<dbReference type="KEGG" id="mrh:MycrhN_0205"/>
<sequence>MTSTPRVWISSHAHERLHRELATLQFLFSAGIADEDTDENASAVRRAWEIRIQQIHDLLINAVVGDDPPDDGIAEPGMVVTVRFDANGGTDTFMLGIHDAQFADMAVYSIRSPLGAALAGARPGQRRTYHPPSGATAVTLLKAVPYGLHSADLTPQHTGAAQRHI</sequence>
<dbReference type="Pfam" id="PF01272">
    <property type="entry name" value="GreA_GreB"/>
    <property type="match status" value="1"/>
</dbReference>
<dbReference type="PATRIC" id="fig|710685.3.peg.211"/>
<dbReference type="InterPro" id="IPR036953">
    <property type="entry name" value="GreA/GreB_C_sf"/>
</dbReference>
<proteinExistence type="predicted"/>
<dbReference type="Gene3D" id="3.10.50.30">
    <property type="entry name" value="Transcription elongation factor, GreA/GreB, C-terminal domain"/>
    <property type="match status" value="1"/>
</dbReference>
<evidence type="ECO:0000259" key="1">
    <source>
        <dbReference type="Pfam" id="PF01272"/>
    </source>
</evidence>
<dbReference type="SUPFAM" id="SSF54534">
    <property type="entry name" value="FKBP-like"/>
    <property type="match status" value="1"/>
</dbReference>
<feature type="domain" description="Transcription elongation factor GreA/GreB C-terminal" evidence="1">
    <location>
        <begin position="72"/>
        <end position="142"/>
    </location>
</feature>
<dbReference type="GO" id="GO:0032784">
    <property type="term" value="P:regulation of DNA-templated transcription elongation"/>
    <property type="evidence" value="ECO:0007669"/>
    <property type="project" value="InterPro"/>
</dbReference>
<keyword evidence="2" id="KW-0251">Elongation factor</keyword>
<keyword evidence="3" id="KW-1185">Reference proteome</keyword>
<evidence type="ECO:0000313" key="2">
    <source>
        <dbReference type="EMBL" id="AEV70849.1"/>
    </source>
</evidence>
<dbReference type="RefSeq" id="WP_014208669.1">
    <property type="nucleotide sequence ID" value="NC_016604.1"/>
</dbReference>
<gene>
    <name evidence="2" type="ordered locus">MycrhN_0205</name>
</gene>
<dbReference type="InterPro" id="IPR001437">
    <property type="entry name" value="Tscrpt_elong_fac_GreA/B_C"/>
</dbReference>
<dbReference type="HOGENOM" id="CLU_101379_0_1_11"/>
<dbReference type="EMBL" id="CP003169">
    <property type="protein sequence ID" value="AEV70849.1"/>
    <property type="molecule type" value="Genomic_DNA"/>
</dbReference>
<accession>G8RHP7</accession>
<organism evidence="2 3">
    <name type="scientific">Mycolicibacterium rhodesiae (strain NBB3)</name>
    <name type="common">Mycobacterium rhodesiae</name>
    <dbReference type="NCBI Taxonomy" id="710685"/>
    <lineage>
        <taxon>Bacteria</taxon>
        <taxon>Bacillati</taxon>
        <taxon>Actinomycetota</taxon>
        <taxon>Actinomycetes</taxon>
        <taxon>Mycobacteriales</taxon>
        <taxon>Mycobacteriaceae</taxon>
        <taxon>Mycolicibacterium</taxon>
    </lineage>
</organism>